<feature type="region of interest" description="Disordered" evidence="4">
    <location>
        <begin position="204"/>
        <end position="224"/>
    </location>
</feature>
<dbReference type="PANTHER" id="PTHR24180:SF45">
    <property type="entry name" value="POLY [ADP-RIBOSE] POLYMERASE TANKYRASE"/>
    <property type="match status" value="1"/>
</dbReference>
<gene>
    <name evidence="5" type="ORF">P8C59_003377</name>
</gene>
<dbReference type="AlphaFoldDB" id="A0AAD9I1C0"/>
<dbReference type="Pfam" id="PF12796">
    <property type="entry name" value="Ank_2"/>
    <property type="match status" value="2"/>
</dbReference>
<dbReference type="PROSITE" id="PS50297">
    <property type="entry name" value="ANK_REP_REGION"/>
    <property type="match status" value="3"/>
</dbReference>
<feature type="repeat" description="ANK" evidence="3">
    <location>
        <begin position="77"/>
        <end position="110"/>
    </location>
</feature>
<feature type="repeat" description="ANK" evidence="3">
    <location>
        <begin position="146"/>
        <end position="178"/>
    </location>
</feature>
<evidence type="ECO:0000256" key="4">
    <source>
        <dbReference type="SAM" id="MobiDB-lite"/>
    </source>
</evidence>
<evidence type="ECO:0000313" key="6">
    <source>
        <dbReference type="Proteomes" id="UP001217918"/>
    </source>
</evidence>
<evidence type="ECO:0000313" key="5">
    <source>
        <dbReference type="EMBL" id="KAK2068754.1"/>
    </source>
</evidence>
<name>A0AAD9I1C0_9PEZI</name>
<evidence type="ECO:0000256" key="2">
    <source>
        <dbReference type="ARBA" id="ARBA00023043"/>
    </source>
</evidence>
<dbReference type="EMBL" id="JAQQPM010000002">
    <property type="protein sequence ID" value="KAK2068754.1"/>
    <property type="molecule type" value="Genomic_DNA"/>
</dbReference>
<proteinExistence type="predicted"/>
<organism evidence="5 6">
    <name type="scientific">Phyllachora maydis</name>
    <dbReference type="NCBI Taxonomy" id="1825666"/>
    <lineage>
        <taxon>Eukaryota</taxon>
        <taxon>Fungi</taxon>
        <taxon>Dikarya</taxon>
        <taxon>Ascomycota</taxon>
        <taxon>Pezizomycotina</taxon>
        <taxon>Sordariomycetes</taxon>
        <taxon>Sordariomycetidae</taxon>
        <taxon>Phyllachorales</taxon>
        <taxon>Phyllachoraceae</taxon>
        <taxon>Phyllachora</taxon>
    </lineage>
</organism>
<dbReference type="InterPro" id="IPR051637">
    <property type="entry name" value="Ank_repeat_dom-contain_49"/>
</dbReference>
<keyword evidence="1" id="KW-0677">Repeat</keyword>
<reference evidence="5" key="1">
    <citation type="journal article" date="2023" name="Mol. Plant Microbe Interact.">
        <title>Elucidating the Obligate Nature and Biological Capacity of an Invasive Fungal Corn Pathogen.</title>
        <authorList>
            <person name="MacCready J.S."/>
            <person name="Roggenkamp E.M."/>
            <person name="Gdanetz K."/>
            <person name="Chilvers M.I."/>
        </authorList>
    </citation>
    <scope>NUCLEOTIDE SEQUENCE</scope>
    <source>
        <strain evidence="5">PM02</strain>
    </source>
</reference>
<dbReference type="Gene3D" id="1.25.40.20">
    <property type="entry name" value="Ankyrin repeat-containing domain"/>
    <property type="match status" value="2"/>
</dbReference>
<evidence type="ECO:0000256" key="3">
    <source>
        <dbReference type="PROSITE-ProRule" id="PRU00023"/>
    </source>
</evidence>
<dbReference type="Pfam" id="PF00023">
    <property type="entry name" value="Ank"/>
    <property type="match status" value="1"/>
</dbReference>
<sequence length="240" mass="25335">MESAAGDQSAFAIHAAAREGKASTVESLLKADAQLATVRDVDGRLPVHWACSANCLAVVALLAEQRASWDPDAQDGSGWSPLMIAASVKDAEPLVQFLLGRGADVNQKNHSGQTALHLVASKNQLEVARTLCGHDPPASARVRDQRGQYALHRAAAVGAGPMVRLLLQHRSPLDAADAAGYTALHHAVAEGHGDTAVELLKAGADPAPKNRDGHTPLQLAPDKEVRNYITREAEREGIVL</sequence>
<dbReference type="SMART" id="SM00248">
    <property type="entry name" value="ANK"/>
    <property type="match status" value="6"/>
</dbReference>
<evidence type="ECO:0000256" key="1">
    <source>
        <dbReference type="ARBA" id="ARBA00022737"/>
    </source>
</evidence>
<accession>A0AAD9I1C0</accession>
<dbReference type="SUPFAM" id="SSF48403">
    <property type="entry name" value="Ankyrin repeat"/>
    <property type="match status" value="1"/>
</dbReference>
<dbReference type="PROSITE" id="PS50088">
    <property type="entry name" value="ANK_REPEAT"/>
    <property type="match status" value="3"/>
</dbReference>
<evidence type="ECO:0008006" key="7">
    <source>
        <dbReference type="Google" id="ProtNLM"/>
    </source>
</evidence>
<dbReference type="Proteomes" id="UP001217918">
    <property type="component" value="Unassembled WGS sequence"/>
</dbReference>
<protein>
    <recommendedName>
        <fullName evidence="7">26S proteasome non-ATPase regulatory subunit 10</fullName>
    </recommendedName>
</protein>
<dbReference type="InterPro" id="IPR002110">
    <property type="entry name" value="Ankyrin_rpt"/>
</dbReference>
<dbReference type="PANTHER" id="PTHR24180">
    <property type="entry name" value="CYCLIN-DEPENDENT KINASE INHIBITOR 2C-RELATED"/>
    <property type="match status" value="1"/>
</dbReference>
<feature type="repeat" description="ANK" evidence="3">
    <location>
        <begin position="179"/>
        <end position="211"/>
    </location>
</feature>
<comment type="caution">
    <text evidence="5">The sequence shown here is derived from an EMBL/GenBank/DDBJ whole genome shotgun (WGS) entry which is preliminary data.</text>
</comment>
<keyword evidence="2 3" id="KW-0040">ANK repeat</keyword>
<dbReference type="InterPro" id="IPR036770">
    <property type="entry name" value="Ankyrin_rpt-contain_sf"/>
</dbReference>
<keyword evidence="6" id="KW-1185">Reference proteome</keyword>